<reference evidence="2" key="1">
    <citation type="journal article" date="2020" name="Nat. Commun.">
        <title>Large-scale genome sequencing of mycorrhizal fungi provides insights into the early evolution of symbiotic traits.</title>
        <authorList>
            <person name="Miyauchi S."/>
            <person name="Kiss E."/>
            <person name="Kuo A."/>
            <person name="Drula E."/>
            <person name="Kohler A."/>
            <person name="Sanchez-Garcia M."/>
            <person name="Morin E."/>
            <person name="Andreopoulos B."/>
            <person name="Barry K.W."/>
            <person name="Bonito G."/>
            <person name="Buee M."/>
            <person name="Carver A."/>
            <person name="Chen C."/>
            <person name="Cichocki N."/>
            <person name="Clum A."/>
            <person name="Culley D."/>
            <person name="Crous P.W."/>
            <person name="Fauchery L."/>
            <person name="Girlanda M."/>
            <person name="Hayes R.D."/>
            <person name="Keri Z."/>
            <person name="LaButti K."/>
            <person name="Lipzen A."/>
            <person name="Lombard V."/>
            <person name="Magnuson J."/>
            <person name="Maillard F."/>
            <person name="Murat C."/>
            <person name="Nolan M."/>
            <person name="Ohm R.A."/>
            <person name="Pangilinan J."/>
            <person name="Pereira M.F."/>
            <person name="Perotto S."/>
            <person name="Peter M."/>
            <person name="Pfister S."/>
            <person name="Riley R."/>
            <person name="Sitrit Y."/>
            <person name="Stielow J.B."/>
            <person name="Szollosi G."/>
            <person name="Zifcakova L."/>
            <person name="Stursova M."/>
            <person name="Spatafora J.W."/>
            <person name="Tedersoo L."/>
            <person name="Vaario L.M."/>
            <person name="Yamada A."/>
            <person name="Yan M."/>
            <person name="Wang P."/>
            <person name="Xu J."/>
            <person name="Bruns T."/>
            <person name="Baldrian P."/>
            <person name="Vilgalys R."/>
            <person name="Dunand C."/>
            <person name="Henrissat B."/>
            <person name="Grigoriev I.V."/>
            <person name="Hibbett D."/>
            <person name="Nagy L.G."/>
            <person name="Martin F.M."/>
        </authorList>
    </citation>
    <scope>NUCLEOTIDE SEQUENCE</scope>
    <source>
        <strain evidence="2">UP504</strain>
    </source>
</reference>
<feature type="compositionally biased region" description="Polar residues" evidence="1">
    <location>
        <begin position="43"/>
        <end position="52"/>
    </location>
</feature>
<name>A0A9P6DT92_9AGAM</name>
<gene>
    <name evidence="2" type="ORF">BS47DRAFT_1348116</name>
</gene>
<evidence type="ECO:0000256" key="1">
    <source>
        <dbReference type="SAM" id="MobiDB-lite"/>
    </source>
</evidence>
<sequence>MTTSRILAALTETNAVLTKTNAELTKTNAELTKTNAEFMKINSSPTPKASQHTRNHAKDNIPTPSAPSTWRHSECPKPITPTGPAKKLFPARPPPQSPTCRNHPGRLNIQVLPPIPADKRLTANDAVISINRSLREAHAPNNITVMSVLYSMAGNPIAIARPPCSANDLQPYATLIAKAIFPPVEKAQGRPDSQYFRVKLDHVPLRRGDGTQITPTEVEDEIAMNVTEFPSFIRPLPTRWLIAADKIPQSNSASLVFTFTHEPEARRFFDAHTIFVLGEPCKTSRYEERAPKRDPKSASTQYNNNQAPHQPAPENGIEIDDQVWTPPHAERKRKLSENAEVRRQRPPPDT</sequence>
<feature type="region of interest" description="Disordered" evidence="1">
    <location>
        <begin position="43"/>
        <end position="105"/>
    </location>
</feature>
<organism evidence="2 3">
    <name type="scientific">Hydnum rufescens UP504</name>
    <dbReference type="NCBI Taxonomy" id="1448309"/>
    <lineage>
        <taxon>Eukaryota</taxon>
        <taxon>Fungi</taxon>
        <taxon>Dikarya</taxon>
        <taxon>Basidiomycota</taxon>
        <taxon>Agaricomycotina</taxon>
        <taxon>Agaricomycetes</taxon>
        <taxon>Cantharellales</taxon>
        <taxon>Hydnaceae</taxon>
        <taxon>Hydnum</taxon>
    </lineage>
</organism>
<feature type="compositionally biased region" description="Polar residues" evidence="1">
    <location>
        <begin position="297"/>
        <end position="308"/>
    </location>
</feature>
<feature type="compositionally biased region" description="Basic and acidic residues" evidence="1">
    <location>
        <begin position="335"/>
        <end position="350"/>
    </location>
</feature>
<feature type="region of interest" description="Disordered" evidence="1">
    <location>
        <begin position="284"/>
        <end position="350"/>
    </location>
</feature>
<accession>A0A9P6DT92</accession>
<dbReference type="Proteomes" id="UP000886523">
    <property type="component" value="Unassembled WGS sequence"/>
</dbReference>
<dbReference type="EMBL" id="MU129018">
    <property type="protein sequence ID" value="KAF9510324.1"/>
    <property type="molecule type" value="Genomic_DNA"/>
</dbReference>
<protein>
    <submittedName>
        <fullName evidence="2">Uncharacterized protein</fullName>
    </submittedName>
</protein>
<evidence type="ECO:0000313" key="3">
    <source>
        <dbReference type="Proteomes" id="UP000886523"/>
    </source>
</evidence>
<evidence type="ECO:0000313" key="2">
    <source>
        <dbReference type="EMBL" id="KAF9510324.1"/>
    </source>
</evidence>
<keyword evidence="3" id="KW-1185">Reference proteome</keyword>
<dbReference type="AlphaFoldDB" id="A0A9P6DT92"/>
<proteinExistence type="predicted"/>
<feature type="compositionally biased region" description="Basic and acidic residues" evidence="1">
    <location>
        <begin position="284"/>
        <end position="296"/>
    </location>
</feature>
<comment type="caution">
    <text evidence="2">The sequence shown here is derived from an EMBL/GenBank/DDBJ whole genome shotgun (WGS) entry which is preliminary data.</text>
</comment>